<keyword evidence="1" id="KW-0472">Membrane</keyword>
<proteinExistence type="predicted"/>
<dbReference type="RefSeq" id="WP_262599550.1">
    <property type="nucleotide sequence ID" value="NZ_CP103300.1"/>
</dbReference>
<dbReference type="Proteomes" id="UP001163255">
    <property type="component" value="Chromosome"/>
</dbReference>
<accession>A0ABY6GWE4</accession>
<reference evidence="2" key="1">
    <citation type="submission" date="2022-10" db="EMBL/GenBank/DDBJ databases">
        <title>Completed Genome Sequence of two octocoral isolated bacterium, Endozoicomonas euniceicola EF212T and Endozoicomonas gorgoniicola PS125T.</title>
        <authorList>
            <person name="Chiou Y.-J."/>
            <person name="Chen Y.-H."/>
        </authorList>
    </citation>
    <scope>NUCLEOTIDE SEQUENCE</scope>
    <source>
        <strain evidence="2">EF212</strain>
    </source>
</reference>
<organism evidence="2 3">
    <name type="scientific">Endozoicomonas euniceicola</name>
    <dbReference type="NCBI Taxonomy" id="1234143"/>
    <lineage>
        <taxon>Bacteria</taxon>
        <taxon>Pseudomonadati</taxon>
        <taxon>Pseudomonadota</taxon>
        <taxon>Gammaproteobacteria</taxon>
        <taxon>Oceanospirillales</taxon>
        <taxon>Endozoicomonadaceae</taxon>
        <taxon>Endozoicomonas</taxon>
    </lineage>
</organism>
<sequence length="74" mass="8656">MINLKPKELAPKMWVDALIFLSAYYPLFVVLLSEIRLTVGFRKALLGLQSQSFFIHRLSKLMVSDTSMFLRKRH</sequence>
<gene>
    <name evidence="2" type="ORF">NX720_03980</name>
</gene>
<keyword evidence="1" id="KW-0812">Transmembrane</keyword>
<feature type="transmembrane region" description="Helical" evidence="1">
    <location>
        <begin position="13"/>
        <end position="33"/>
    </location>
</feature>
<keyword evidence="1" id="KW-1133">Transmembrane helix</keyword>
<protein>
    <submittedName>
        <fullName evidence="2">Uncharacterized protein</fullName>
    </submittedName>
</protein>
<evidence type="ECO:0000313" key="3">
    <source>
        <dbReference type="Proteomes" id="UP001163255"/>
    </source>
</evidence>
<keyword evidence="3" id="KW-1185">Reference proteome</keyword>
<evidence type="ECO:0000256" key="1">
    <source>
        <dbReference type="SAM" id="Phobius"/>
    </source>
</evidence>
<name>A0ABY6GWE4_9GAMM</name>
<evidence type="ECO:0000313" key="2">
    <source>
        <dbReference type="EMBL" id="UYM17092.1"/>
    </source>
</evidence>
<dbReference type="EMBL" id="CP103300">
    <property type="protein sequence ID" value="UYM17092.1"/>
    <property type="molecule type" value="Genomic_DNA"/>
</dbReference>